<reference evidence="1 2" key="2">
    <citation type="submission" date="2018-11" db="EMBL/GenBank/DDBJ databases">
        <authorList>
            <consortium name="Pathogen Informatics"/>
        </authorList>
    </citation>
    <scope>NUCLEOTIDE SEQUENCE [LARGE SCALE GENOMIC DNA]</scope>
</reference>
<accession>A0A0R3SSH9</accession>
<dbReference type="EMBL" id="UYSG01011051">
    <property type="protein sequence ID" value="VDL60568.1"/>
    <property type="molecule type" value="Genomic_DNA"/>
</dbReference>
<reference evidence="3" key="1">
    <citation type="submission" date="2017-02" db="UniProtKB">
        <authorList>
            <consortium name="WormBaseParasite"/>
        </authorList>
    </citation>
    <scope>IDENTIFICATION</scope>
</reference>
<dbReference type="AlphaFoldDB" id="A0A0R3SSH9"/>
<evidence type="ECO:0000313" key="2">
    <source>
        <dbReference type="Proteomes" id="UP000274504"/>
    </source>
</evidence>
<evidence type="ECO:0000313" key="3">
    <source>
        <dbReference type="WBParaSite" id="HDID_0000825201-mRNA-1"/>
    </source>
</evidence>
<evidence type="ECO:0000313" key="1">
    <source>
        <dbReference type="EMBL" id="VDL60568.1"/>
    </source>
</evidence>
<sequence>MYSDRVSLPRPRPNYSHQSTPLGILVSEIFVDQASESSHPNSRKTNSKIEFTFLRRNRNKSCGRNGYVGRVIIAETSRRDVTQFMMSGTYS</sequence>
<dbReference type="WBParaSite" id="HDID_0000825201-mRNA-1">
    <property type="protein sequence ID" value="HDID_0000825201-mRNA-1"/>
    <property type="gene ID" value="HDID_0000825201"/>
</dbReference>
<dbReference type="Proteomes" id="UP000274504">
    <property type="component" value="Unassembled WGS sequence"/>
</dbReference>
<proteinExistence type="predicted"/>
<gene>
    <name evidence="1" type="ORF">HDID_LOCUS8250</name>
</gene>
<name>A0A0R3SSH9_HYMDI</name>
<organism evidence="3">
    <name type="scientific">Hymenolepis diminuta</name>
    <name type="common">Rat tapeworm</name>
    <dbReference type="NCBI Taxonomy" id="6216"/>
    <lineage>
        <taxon>Eukaryota</taxon>
        <taxon>Metazoa</taxon>
        <taxon>Spiralia</taxon>
        <taxon>Lophotrochozoa</taxon>
        <taxon>Platyhelminthes</taxon>
        <taxon>Cestoda</taxon>
        <taxon>Eucestoda</taxon>
        <taxon>Cyclophyllidea</taxon>
        <taxon>Hymenolepididae</taxon>
        <taxon>Hymenolepis</taxon>
    </lineage>
</organism>
<protein>
    <submittedName>
        <fullName evidence="3">Ovule protein</fullName>
    </submittedName>
</protein>